<comment type="caution">
    <text evidence="3">The sequence shown here is derived from an EMBL/GenBank/DDBJ whole genome shotgun (WGS) entry which is preliminary data.</text>
</comment>
<dbReference type="EMBL" id="AFRT01000872">
    <property type="protein sequence ID" value="ELU42267.1"/>
    <property type="molecule type" value="Genomic_DNA"/>
</dbReference>
<reference evidence="3 4" key="1">
    <citation type="journal article" date="2013" name="Nat. Commun.">
        <title>The evolution and pathogenic mechanisms of the rice sheath blight pathogen.</title>
        <authorList>
            <person name="Zheng A."/>
            <person name="Lin R."/>
            <person name="Xu L."/>
            <person name="Qin P."/>
            <person name="Tang C."/>
            <person name="Ai P."/>
            <person name="Zhang D."/>
            <person name="Liu Y."/>
            <person name="Sun Z."/>
            <person name="Feng H."/>
            <person name="Wang Y."/>
            <person name="Chen Y."/>
            <person name="Liang X."/>
            <person name="Fu R."/>
            <person name="Li Q."/>
            <person name="Zhang J."/>
            <person name="Yu X."/>
            <person name="Xie Z."/>
            <person name="Ding L."/>
            <person name="Guan P."/>
            <person name="Tang J."/>
            <person name="Liang Y."/>
            <person name="Wang S."/>
            <person name="Deng Q."/>
            <person name="Li S."/>
            <person name="Zhu J."/>
            <person name="Wang L."/>
            <person name="Liu H."/>
            <person name="Li P."/>
        </authorList>
    </citation>
    <scope>NUCLEOTIDE SEQUENCE [LARGE SCALE GENOMIC DNA]</scope>
    <source>
        <strain evidence="4">AG-1 IA</strain>
    </source>
</reference>
<dbReference type="InterPro" id="IPR000026">
    <property type="entry name" value="N1-like"/>
</dbReference>
<dbReference type="AlphaFoldDB" id="L8WZN1"/>
<gene>
    <name evidence="3" type="ORF">AG1IA_03700</name>
</gene>
<dbReference type="GO" id="GO:0003723">
    <property type="term" value="F:RNA binding"/>
    <property type="evidence" value="ECO:0007669"/>
    <property type="project" value="InterPro"/>
</dbReference>
<dbReference type="Proteomes" id="UP000011668">
    <property type="component" value="Unassembled WGS sequence"/>
</dbReference>
<keyword evidence="2" id="KW-0378">Hydrolase</keyword>
<evidence type="ECO:0000313" key="3">
    <source>
        <dbReference type="EMBL" id="ELU42267.1"/>
    </source>
</evidence>
<sequence length="375" mass="41458">MKCGIRNRVRNVRRIGIGCDRPTRSVGGCMHTERKVRYPAPVPTYTMINADPEVVVNPNRAEYATANAGRFDFGKPYTIKLDNESEWEFTREQVLTVLEHAVRAGDADGVESIHDAEGGGHVKYPHRFYNKEELDFASYNGGDLYEYPILLTLLDNGKPRTCYFGPKPHSRDPYKYRVVYTKNGAGVGILQGKSKSGKVEIPWQKGQEQKKSSDFVISPQFRKGWDSHTGKVAPATKNLGTGKATNATWKDLEDKQNNADGFSARARELRWLAADQLHVTCGPKYSEGADFAKNPHPGSGLSAPLGFTVRVANSGKRNDSGPNLCYGLNYGKSGTQVPGLEGVQYHTNFYKTDSNECPNSAIVSTQAPVPDRKHT</sequence>
<dbReference type="HOGENOM" id="CLU_738060_0_0_1"/>
<evidence type="ECO:0000256" key="2">
    <source>
        <dbReference type="ARBA" id="ARBA00022801"/>
    </source>
</evidence>
<protein>
    <submittedName>
        <fullName evidence="3">Ribonuclease domain-containing protein</fullName>
    </submittedName>
</protein>
<evidence type="ECO:0000313" key="4">
    <source>
        <dbReference type="Proteomes" id="UP000011668"/>
    </source>
</evidence>
<dbReference type="SUPFAM" id="SSF53933">
    <property type="entry name" value="Microbial ribonucleases"/>
    <property type="match status" value="1"/>
</dbReference>
<name>L8WZN1_THACA</name>
<organism evidence="3 4">
    <name type="scientific">Thanatephorus cucumeris (strain AG1-IA)</name>
    <name type="common">Rice sheath blight fungus</name>
    <name type="synonym">Rhizoctonia solani</name>
    <dbReference type="NCBI Taxonomy" id="983506"/>
    <lineage>
        <taxon>Eukaryota</taxon>
        <taxon>Fungi</taxon>
        <taxon>Dikarya</taxon>
        <taxon>Basidiomycota</taxon>
        <taxon>Agaricomycotina</taxon>
        <taxon>Agaricomycetes</taxon>
        <taxon>Cantharellales</taxon>
        <taxon>Ceratobasidiaceae</taxon>
        <taxon>Rhizoctonia</taxon>
        <taxon>Rhizoctonia solani AG-1</taxon>
    </lineage>
</organism>
<evidence type="ECO:0000256" key="1">
    <source>
        <dbReference type="ARBA" id="ARBA00022722"/>
    </source>
</evidence>
<accession>L8WZN1</accession>
<dbReference type="OrthoDB" id="10478299at2759"/>
<dbReference type="GO" id="GO:0016787">
    <property type="term" value="F:hydrolase activity"/>
    <property type="evidence" value="ECO:0007669"/>
    <property type="project" value="UniProtKB-KW"/>
</dbReference>
<dbReference type="GO" id="GO:0004521">
    <property type="term" value="F:RNA endonuclease activity"/>
    <property type="evidence" value="ECO:0007669"/>
    <property type="project" value="InterPro"/>
</dbReference>
<dbReference type="Pfam" id="PF00545">
    <property type="entry name" value="Ribonuclease"/>
    <property type="match status" value="1"/>
</dbReference>
<keyword evidence="4" id="KW-1185">Reference proteome</keyword>
<keyword evidence="1" id="KW-0540">Nuclease</keyword>
<dbReference type="InterPro" id="IPR016191">
    <property type="entry name" value="Ribonuclease/ribotoxin"/>
</dbReference>
<dbReference type="Gene3D" id="3.10.450.30">
    <property type="entry name" value="Microbial ribonucleases"/>
    <property type="match status" value="1"/>
</dbReference>
<proteinExistence type="predicted"/>